<dbReference type="PhylomeDB" id="A0A0G4HEW3"/>
<feature type="compositionally biased region" description="Basic and acidic residues" evidence="1">
    <location>
        <begin position="107"/>
        <end position="125"/>
    </location>
</feature>
<feature type="region of interest" description="Disordered" evidence="1">
    <location>
        <begin position="107"/>
        <end position="155"/>
    </location>
</feature>
<reference evidence="2" key="1">
    <citation type="submission" date="2014-11" db="EMBL/GenBank/DDBJ databases">
        <authorList>
            <person name="Otto D Thomas"/>
            <person name="Naeem Raeece"/>
        </authorList>
    </citation>
    <scope>NUCLEOTIDE SEQUENCE</scope>
</reference>
<dbReference type="AlphaFoldDB" id="A0A0G4HEW3"/>
<evidence type="ECO:0000313" key="2">
    <source>
        <dbReference type="EMBL" id="CEM42619.1"/>
    </source>
</evidence>
<protein>
    <submittedName>
        <fullName evidence="2">Uncharacterized protein</fullName>
    </submittedName>
</protein>
<name>A0A0G4HEW3_9ALVE</name>
<organism evidence="2">
    <name type="scientific">Chromera velia CCMP2878</name>
    <dbReference type="NCBI Taxonomy" id="1169474"/>
    <lineage>
        <taxon>Eukaryota</taxon>
        <taxon>Sar</taxon>
        <taxon>Alveolata</taxon>
        <taxon>Colpodellida</taxon>
        <taxon>Chromeraceae</taxon>
        <taxon>Chromera</taxon>
    </lineage>
</organism>
<sequence length="155" mass="17911">MSRVLQKVAKKYTGKSHNDYFQPFVGDIKVLLDLLLSDKFAYEFLTKNGVITKEKRTVITTTPEGLEIEEEIEEEVVNIELCMTEAVVRGLRTTLWPKVCKYKECEEEKAGAEKEEEQRREKTDSLAEEEEGWEGEEEWDDADKATEQKATKKNA</sequence>
<dbReference type="VEuPathDB" id="CryptoDB:Cvel_26904"/>
<evidence type="ECO:0000256" key="1">
    <source>
        <dbReference type="SAM" id="MobiDB-lite"/>
    </source>
</evidence>
<proteinExistence type="predicted"/>
<feature type="compositionally biased region" description="Acidic residues" evidence="1">
    <location>
        <begin position="126"/>
        <end position="141"/>
    </location>
</feature>
<feature type="compositionally biased region" description="Basic and acidic residues" evidence="1">
    <location>
        <begin position="142"/>
        <end position="155"/>
    </location>
</feature>
<dbReference type="EMBL" id="CDMZ01002494">
    <property type="protein sequence ID" value="CEM42619.1"/>
    <property type="molecule type" value="Genomic_DNA"/>
</dbReference>
<accession>A0A0G4HEW3</accession>
<gene>
    <name evidence="2" type="ORF">Cvel_26904</name>
</gene>